<dbReference type="InParanoid" id="M0MA76"/>
<evidence type="ECO:0000313" key="1">
    <source>
        <dbReference type="EMBL" id="EMA42646.1"/>
    </source>
</evidence>
<dbReference type="PATRIC" id="fig|1227455.4.peg.3236"/>
<reference evidence="1 2" key="1">
    <citation type="journal article" date="2014" name="PLoS Genet.">
        <title>Phylogenetically driven sequencing of extremely halophilic archaea reveals strategies for static and dynamic osmo-response.</title>
        <authorList>
            <person name="Becker E.A."/>
            <person name="Seitzer P.M."/>
            <person name="Tritt A."/>
            <person name="Larsen D."/>
            <person name="Krusor M."/>
            <person name="Yao A.I."/>
            <person name="Wu D."/>
            <person name="Madern D."/>
            <person name="Eisen J.A."/>
            <person name="Darling A.E."/>
            <person name="Facciotti M.T."/>
        </authorList>
    </citation>
    <scope>NUCLEOTIDE SEQUENCE [LARGE SCALE GENOMIC DNA]</scope>
    <source>
        <strain evidence="1 2">DSM 5350</strain>
    </source>
</reference>
<gene>
    <name evidence="1" type="ORF">C449_15928</name>
</gene>
<keyword evidence="2" id="KW-1185">Reference proteome</keyword>
<accession>M0MA76</accession>
<protein>
    <submittedName>
        <fullName evidence="1">Uncharacterized protein</fullName>
    </submittedName>
</protein>
<dbReference type="Proteomes" id="UP000011669">
    <property type="component" value="Unassembled WGS sequence"/>
</dbReference>
<proteinExistence type="predicted"/>
<sequence>MLEKLRGLFGRSPNKVTVHPRSSGGWGVVWKDDRRTHEIGQDTKAAALEFAYRKVNRFQTDDRIVIEVLDEPSAYDWSVADRL</sequence>
<organism evidence="1 2">
    <name type="scientific">Halococcus saccharolyticus DSM 5350</name>
    <dbReference type="NCBI Taxonomy" id="1227455"/>
    <lineage>
        <taxon>Archaea</taxon>
        <taxon>Methanobacteriati</taxon>
        <taxon>Methanobacteriota</taxon>
        <taxon>Stenosarchaea group</taxon>
        <taxon>Halobacteria</taxon>
        <taxon>Halobacteriales</taxon>
        <taxon>Halococcaceae</taxon>
        <taxon>Halococcus</taxon>
    </lineage>
</organism>
<dbReference type="AlphaFoldDB" id="M0MA76"/>
<evidence type="ECO:0000313" key="2">
    <source>
        <dbReference type="Proteomes" id="UP000011669"/>
    </source>
</evidence>
<dbReference type="RefSeq" id="WP_006079039.1">
    <property type="nucleotide sequence ID" value="NZ_AOMD01000033.1"/>
</dbReference>
<dbReference type="EMBL" id="AOMD01000033">
    <property type="protein sequence ID" value="EMA42646.1"/>
    <property type="molecule type" value="Genomic_DNA"/>
</dbReference>
<comment type="caution">
    <text evidence="1">The sequence shown here is derived from an EMBL/GenBank/DDBJ whole genome shotgun (WGS) entry which is preliminary data.</text>
</comment>
<name>M0MA76_9EURY</name>